<organism evidence="7 8">
    <name type="scientific">Helicoverpa armigera</name>
    <name type="common">Cotton bollworm</name>
    <name type="synonym">Heliothis armigera</name>
    <dbReference type="NCBI Taxonomy" id="29058"/>
    <lineage>
        <taxon>Eukaryota</taxon>
        <taxon>Metazoa</taxon>
        <taxon>Ecdysozoa</taxon>
        <taxon>Arthropoda</taxon>
        <taxon>Hexapoda</taxon>
        <taxon>Insecta</taxon>
        <taxon>Pterygota</taxon>
        <taxon>Neoptera</taxon>
        <taxon>Endopterygota</taxon>
        <taxon>Lepidoptera</taxon>
        <taxon>Glossata</taxon>
        <taxon>Ditrysia</taxon>
        <taxon>Noctuoidea</taxon>
        <taxon>Noctuidae</taxon>
        <taxon>Heliothinae</taxon>
        <taxon>Helicoverpa</taxon>
    </lineage>
</organism>
<feature type="domain" description="Peptidase S1" evidence="6">
    <location>
        <begin position="1"/>
        <end position="230"/>
    </location>
</feature>
<dbReference type="PROSITE" id="PS00135">
    <property type="entry name" value="TRYPSIN_SER"/>
    <property type="match status" value="1"/>
</dbReference>
<dbReference type="OrthoDB" id="6339452at2759"/>
<dbReference type="GO" id="GO:0004252">
    <property type="term" value="F:serine-type endopeptidase activity"/>
    <property type="evidence" value="ECO:0007669"/>
    <property type="project" value="InterPro"/>
</dbReference>
<dbReference type="SMART" id="SM00020">
    <property type="entry name" value="Tryp_SPc"/>
    <property type="match status" value="1"/>
</dbReference>
<dbReference type="Proteomes" id="UP000249218">
    <property type="component" value="Unassembled WGS sequence"/>
</dbReference>
<dbReference type="Gene3D" id="2.40.10.10">
    <property type="entry name" value="Trypsin-like serine proteases"/>
    <property type="match status" value="1"/>
</dbReference>
<evidence type="ECO:0000256" key="2">
    <source>
        <dbReference type="ARBA" id="ARBA00023157"/>
    </source>
</evidence>
<protein>
    <recommendedName>
        <fullName evidence="6">Peptidase S1 domain-containing protein</fullName>
    </recommendedName>
</protein>
<dbReference type="InterPro" id="IPR009003">
    <property type="entry name" value="Peptidase_S1_PA"/>
</dbReference>
<comment type="similarity">
    <text evidence="4">Belongs to the peptidase S1 family. CLIP subfamily.</text>
</comment>
<keyword evidence="1" id="KW-0732">Signal</keyword>
<keyword evidence="3" id="KW-0325">Glycoprotein</keyword>
<name>A0A2W1BC76_HELAM</name>
<dbReference type="SUPFAM" id="SSF50494">
    <property type="entry name" value="Trypsin-like serine proteases"/>
    <property type="match status" value="1"/>
</dbReference>
<keyword evidence="5" id="KW-0645">Protease</keyword>
<gene>
    <name evidence="7" type="primary">HaOG215823</name>
    <name evidence="7" type="ORF">B5X24_HaOG215823</name>
</gene>
<dbReference type="InterPro" id="IPR001314">
    <property type="entry name" value="Peptidase_S1A"/>
</dbReference>
<evidence type="ECO:0000256" key="1">
    <source>
        <dbReference type="ARBA" id="ARBA00022729"/>
    </source>
</evidence>
<dbReference type="GO" id="GO:0006508">
    <property type="term" value="P:proteolysis"/>
    <property type="evidence" value="ECO:0007669"/>
    <property type="project" value="UniProtKB-KW"/>
</dbReference>
<keyword evidence="2" id="KW-1015">Disulfide bond</keyword>
<evidence type="ECO:0000313" key="7">
    <source>
        <dbReference type="EMBL" id="PZC70500.1"/>
    </source>
</evidence>
<dbReference type="Pfam" id="PF00089">
    <property type="entry name" value="Trypsin"/>
    <property type="match status" value="1"/>
</dbReference>
<evidence type="ECO:0000256" key="4">
    <source>
        <dbReference type="ARBA" id="ARBA00024195"/>
    </source>
</evidence>
<dbReference type="FunFam" id="2.40.10.10:FF:000028">
    <property type="entry name" value="Serine protease easter"/>
    <property type="match status" value="1"/>
</dbReference>
<dbReference type="PRINTS" id="PR00722">
    <property type="entry name" value="CHYMOTRYPSIN"/>
</dbReference>
<evidence type="ECO:0000256" key="3">
    <source>
        <dbReference type="ARBA" id="ARBA00023180"/>
    </source>
</evidence>
<dbReference type="InterPro" id="IPR018114">
    <property type="entry name" value="TRYPSIN_HIS"/>
</dbReference>
<sequence length="232" mass="25336">MVGYGDTIEDLQYLCGGSLISEKFILTAGHCISSRDLGPITYVAVGAISRDDAAADTSKVYKVKNIIKHPEYRPPNKYNDIALLETEKEINLSQFVVPACLDVGDTTNDGKVLATGWGLTAYRGGISNRLQKVTLHKFTTEECSAQWPTHRNMKQGFSPQSQMCYGDRTVSKDTCQGDSGGPIQVKNKKINCMYTVVGVTSFGSACGFVGSAGIYTRVANYIPWIESIVWPN</sequence>
<evidence type="ECO:0000313" key="8">
    <source>
        <dbReference type="Proteomes" id="UP000249218"/>
    </source>
</evidence>
<keyword evidence="5" id="KW-0720">Serine protease</keyword>
<dbReference type="AlphaFoldDB" id="A0A2W1BC76"/>
<dbReference type="InterPro" id="IPR001254">
    <property type="entry name" value="Trypsin_dom"/>
</dbReference>
<keyword evidence="8" id="KW-1185">Reference proteome</keyword>
<keyword evidence="5" id="KW-0378">Hydrolase</keyword>
<dbReference type="PROSITE" id="PS00134">
    <property type="entry name" value="TRYPSIN_HIS"/>
    <property type="match status" value="1"/>
</dbReference>
<dbReference type="InterPro" id="IPR033116">
    <property type="entry name" value="TRYPSIN_SER"/>
</dbReference>
<proteinExistence type="inferred from homology"/>
<dbReference type="PROSITE" id="PS50240">
    <property type="entry name" value="TRYPSIN_DOM"/>
    <property type="match status" value="1"/>
</dbReference>
<dbReference type="PANTHER" id="PTHR24258">
    <property type="entry name" value="SERINE PROTEASE-RELATED"/>
    <property type="match status" value="1"/>
</dbReference>
<dbReference type="CDD" id="cd00190">
    <property type="entry name" value="Tryp_SPc"/>
    <property type="match status" value="1"/>
</dbReference>
<dbReference type="PANTHER" id="PTHR24258:SF136">
    <property type="entry name" value="GH06673P-RELATED"/>
    <property type="match status" value="1"/>
</dbReference>
<evidence type="ECO:0000259" key="6">
    <source>
        <dbReference type="PROSITE" id="PS50240"/>
    </source>
</evidence>
<accession>A0A2W1BC76</accession>
<dbReference type="EMBL" id="KZ150575">
    <property type="protein sequence ID" value="PZC70500.1"/>
    <property type="molecule type" value="Genomic_DNA"/>
</dbReference>
<evidence type="ECO:0000256" key="5">
    <source>
        <dbReference type="RuleBase" id="RU363034"/>
    </source>
</evidence>
<dbReference type="InterPro" id="IPR043504">
    <property type="entry name" value="Peptidase_S1_PA_chymotrypsin"/>
</dbReference>
<reference evidence="7 8" key="1">
    <citation type="journal article" date="2017" name="BMC Biol.">
        <title>Genomic innovations, transcriptional plasticity and gene loss underlying the evolution and divergence of two highly polyphagous and invasive Helicoverpa pest species.</title>
        <authorList>
            <person name="Pearce S.L."/>
            <person name="Clarke D.F."/>
            <person name="East P.D."/>
            <person name="Elfekih S."/>
            <person name="Gordon K.H."/>
            <person name="Jermiin L.S."/>
            <person name="McGaughran A."/>
            <person name="Oakeshott J.G."/>
            <person name="Papanikolaou A."/>
            <person name="Perera O.P."/>
            <person name="Rane R.V."/>
            <person name="Richards S."/>
            <person name="Tay W.T."/>
            <person name="Walsh T.K."/>
            <person name="Anderson A."/>
            <person name="Anderson C.J."/>
            <person name="Asgari S."/>
            <person name="Board P.G."/>
            <person name="Bretschneider A."/>
            <person name="Campbell P.M."/>
            <person name="Chertemps T."/>
            <person name="Christeller J.T."/>
            <person name="Coppin C.W."/>
            <person name="Downes S.J."/>
            <person name="Duan G."/>
            <person name="Farnsworth C.A."/>
            <person name="Good R.T."/>
            <person name="Han L.B."/>
            <person name="Han Y.C."/>
            <person name="Hatje K."/>
            <person name="Horne I."/>
            <person name="Huang Y.P."/>
            <person name="Hughes D.S."/>
            <person name="Jacquin-Joly E."/>
            <person name="James W."/>
            <person name="Jhangiani S."/>
            <person name="Kollmar M."/>
            <person name="Kuwar S.S."/>
            <person name="Li S."/>
            <person name="Liu N.Y."/>
            <person name="Maibeche M.T."/>
            <person name="Miller J.R."/>
            <person name="Montagne N."/>
            <person name="Perry T."/>
            <person name="Qu J."/>
            <person name="Song S.V."/>
            <person name="Sutton G.G."/>
            <person name="Vogel H."/>
            <person name="Walenz B.P."/>
            <person name="Xu W."/>
            <person name="Zhang H.J."/>
            <person name="Zou Z."/>
            <person name="Batterham P."/>
            <person name="Edwards O.R."/>
            <person name="Feyereisen R."/>
            <person name="Gibbs R.A."/>
            <person name="Heckel D.G."/>
            <person name="McGrath A."/>
            <person name="Robin C."/>
            <person name="Scherer S.E."/>
            <person name="Worley K.C."/>
            <person name="Wu Y.D."/>
        </authorList>
    </citation>
    <scope>NUCLEOTIDE SEQUENCE [LARGE SCALE GENOMIC DNA]</scope>
    <source>
        <strain evidence="7">Harm_GR_Male_#8</strain>
        <tissue evidence="7">Whole organism</tissue>
    </source>
</reference>